<dbReference type="PROSITE" id="PS50231">
    <property type="entry name" value="RICIN_B_LECTIN"/>
    <property type="match status" value="1"/>
</dbReference>
<evidence type="ECO:0000313" key="4">
    <source>
        <dbReference type="Proteomes" id="UP001388673"/>
    </source>
</evidence>
<dbReference type="Gene3D" id="2.80.10.50">
    <property type="match status" value="1"/>
</dbReference>
<dbReference type="KEGG" id="kne:92177929"/>
<proteinExistence type="predicted"/>
<feature type="signal peptide" evidence="2">
    <location>
        <begin position="1"/>
        <end position="17"/>
    </location>
</feature>
<dbReference type="SUPFAM" id="SSF50370">
    <property type="entry name" value="Ricin B-like lectins"/>
    <property type="match status" value="1"/>
</dbReference>
<evidence type="ECO:0000256" key="2">
    <source>
        <dbReference type="SAM" id="SignalP"/>
    </source>
</evidence>
<accession>A0AAW0Z7G9</accession>
<feature type="chain" id="PRO_5043754779" description="Ricin B lectin domain-containing protein" evidence="2">
    <location>
        <begin position="18"/>
        <end position="384"/>
    </location>
</feature>
<keyword evidence="2" id="KW-0732">Signal</keyword>
<feature type="compositionally biased region" description="Low complexity" evidence="1">
    <location>
        <begin position="285"/>
        <end position="333"/>
    </location>
</feature>
<name>A0AAW0Z7G9_9TREE</name>
<reference evidence="3 4" key="1">
    <citation type="journal article" date="2024" name="bioRxiv">
        <title>Comparative genomics of Cryptococcus and Kwoniella reveals pathogenesis evolution and contrasting karyotype dynamics via intercentromeric recombination or chromosome fusion.</title>
        <authorList>
            <person name="Coelho M.A."/>
            <person name="David-Palma M."/>
            <person name="Shea T."/>
            <person name="Bowers K."/>
            <person name="McGinley-Smith S."/>
            <person name="Mohammad A.W."/>
            <person name="Gnirke A."/>
            <person name="Yurkov A.M."/>
            <person name="Nowrousian M."/>
            <person name="Sun S."/>
            <person name="Cuomo C.A."/>
            <person name="Heitman J."/>
        </authorList>
    </citation>
    <scope>NUCLEOTIDE SEQUENCE [LARGE SCALE GENOMIC DNA]</scope>
    <source>
        <strain evidence="3 4">CBS 13917</strain>
    </source>
</reference>
<dbReference type="InterPro" id="IPR035992">
    <property type="entry name" value="Ricin_B-like_lectins"/>
</dbReference>
<evidence type="ECO:0008006" key="5">
    <source>
        <dbReference type="Google" id="ProtNLM"/>
    </source>
</evidence>
<dbReference type="RefSeq" id="XP_066806345.1">
    <property type="nucleotide sequence ID" value="XM_066943803.1"/>
</dbReference>
<feature type="region of interest" description="Disordered" evidence="1">
    <location>
        <begin position="285"/>
        <end position="384"/>
    </location>
</feature>
<organism evidence="3 4">
    <name type="scientific">Kwoniella newhampshirensis</name>
    <dbReference type="NCBI Taxonomy" id="1651941"/>
    <lineage>
        <taxon>Eukaryota</taxon>
        <taxon>Fungi</taxon>
        <taxon>Dikarya</taxon>
        <taxon>Basidiomycota</taxon>
        <taxon>Agaricomycotina</taxon>
        <taxon>Tremellomycetes</taxon>
        <taxon>Tremellales</taxon>
        <taxon>Cryptococcaceae</taxon>
        <taxon>Kwoniella</taxon>
    </lineage>
</organism>
<evidence type="ECO:0000313" key="3">
    <source>
        <dbReference type="EMBL" id="KAK8870099.1"/>
    </source>
</evidence>
<dbReference type="Proteomes" id="UP001388673">
    <property type="component" value="Unassembled WGS sequence"/>
</dbReference>
<comment type="caution">
    <text evidence="3">The sequence shown here is derived from an EMBL/GenBank/DDBJ whole genome shotgun (WGS) entry which is preliminary data.</text>
</comment>
<sequence>MFIKIAFALLLPVLARATPVLDKRNTVLNTLIYAQRDNLCLSVATGRAANDLQANTAGTNGKDLYDGLAVVSLPCEQASVWDLKEYGSDAIYVSNANKTFVLDAGDFPENDGPLKVSKRLTGAGSQEWWHTGDKRIAITGGTQCLTQGDKGAETEQCETGNNNQVWEYQLPSPHNDPSPLRSLAVPAAAATSAAIAGGSASAGVTITATSPAALAASPSASENSSSTSSPASSSISSSDSGSSTSSSPMESSVDGTDSSSSGYTSVAAAATSSSVATTSNTTTAEAAADLSPADTVSSSSDSPSPSVVTSAAAVPTSSPTDATSTDRATTNSAFIPAVNNAVTSGSAGGGMPAASSGFSNATTPTSGAADGAGGGSCKRTQFKS</sequence>
<keyword evidence="4" id="KW-1185">Reference proteome</keyword>
<dbReference type="EMBL" id="JBCAWK010000001">
    <property type="protein sequence ID" value="KAK8870099.1"/>
    <property type="molecule type" value="Genomic_DNA"/>
</dbReference>
<feature type="region of interest" description="Disordered" evidence="1">
    <location>
        <begin position="217"/>
        <end position="263"/>
    </location>
</feature>
<evidence type="ECO:0000256" key="1">
    <source>
        <dbReference type="SAM" id="MobiDB-lite"/>
    </source>
</evidence>
<gene>
    <name evidence="3" type="ORF">IAR55_000669</name>
</gene>
<dbReference type="AlphaFoldDB" id="A0AAW0Z7G9"/>
<protein>
    <recommendedName>
        <fullName evidence="5">Ricin B lectin domain-containing protein</fullName>
    </recommendedName>
</protein>
<dbReference type="GeneID" id="92177929"/>